<dbReference type="Proteomes" id="UP000032068">
    <property type="component" value="Unassembled WGS sequence"/>
</dbReference>
<dbReference type="GO" id="GO:0008757">
    <property type="term" value="F:S-adenosylmethionine-dependent methyltransferase activity"/>
    <property type="evidence" value="ECO:0007669"/>
    <property type="project" value="InterPro"/>
</dbReference>
<keyword evidence="2" id="KW-0830">Ubiquinone</keyword>
<evidence type="ECO:0000259" key="1">
    <source>
        <dbReference type="Pfam" id="PF13649"/>
    </source>
</evidence>
<dbReference type="EMBL" id="JXQW01000003">
    <property type="protein sequence ID" value="KIQ06172.1"/>
    <property type="molecule type" value="Genomic_DNA"/>
</dbReference>
<feature type="domain" description="Methyltransferase" evidence="1">
    <location>
        <begin position="44"/>
        <end position="133"/>
    </location>
</feature>
<sequence length="261" mass="27825">MNEYENPDHWNVAARHYQQTAEPFTAHFARAALARLALGPHSHVLDVAAGTGALALAAARTGAQVLATDFSPAMLACVAAQGLPNVKTRVMDGQALDLPDASFDAVFSIFGVIMFPDWRKGLAEMQRVTRPGGFGVVASWQKQGAATFLLLGSIRRNLFPERVGMTMPEAVLALSEPDDFAAALIEAGYSNPVIESVTHDFQVDVTALDEPDKLFGMSPDWTSLSAADKAAVIGEVRRLAADRPVLSVPSTALIAVATRRA</sequence>
<dbReference type="AlphaFoldDB" id="A0A0D0L5C6"/>
<comment type="caution">
    <text evidence="2">The sequence shown here is derived from an EMBL/GenBank/DDBJ whole genome shotgun (WGS) entry which is preliminary data.</text>
</comment>
<organism evidence="2 3">
    <name type="scientific">Pseudomonas fulva</name>
    <dbReference type="NCBI Taxonomy" id="47880"/>
    <lineage>
        <taxon>Bacteria</taxon>
        <taxon>Pseudomonadati</taxon>
        <taxon>Pseudomonadota</taxon>
        <taxon>Gammaproteobacteria</taxon>
        <taxon>Pseudomonadales</taxon>
        <taxon>Pseudomonadaceae</taxon>
        <taxon>Pseudomonas</taxon>
    </lineage>
</organism>
<protein>
    <submittedName>
        <fullName evidence="2">Ubiquinone biosynthesis protein UbiE</fullName>
    </submittedName>
</protein>
<dbReference type="RefSeq" id="WP_042552101.1">
    <property type="nucleotide sequence ID" value="NZ_JXQW01000003.1"/>
</dbReference>
<proteinExistence type="predicted"/>
<reference evidence="2 3" key="1">
    <citation type="submission" date="2014-12" db="EMBL/GenBank/DDBJ databases">
        <title>16Stimator: statistical estimation of ribosomal gene copy numbers from draft genome assemblies.</title>
        <authorList>
            <person name="Perisin M.A."/>
            <person name="Vetter M."/>
            <person name="Gilbert J.A."/>
            <person name="Bergelson J."/>
        </authorList>
    </citation>
    <scope>NUCLEOTIDE SEQUENCE [LARGE SCALE GENOMIC DNA]</scope>
    <source>
        <strain evidence="2 3">MEJ086</strain>
    </source>
</reference>
<dbReference type="PANTHER" id="PTHR43591">
    <property type="entry name" value="METHYLTRANSFERASE"/>
    <property type="match status" value="1"/>
</dbReference>
<dbReference type="Gene3D" id="3.40.50.150">
    <property type="entry name" value="Vaccinia Virus protein VP39"/>
    <property type="match status" value="1"/>
</dbReference>
<dbReference type="SUPFAM" id="SSF53335">
    <property type="entry name" value="S-adenosyl-L-methionine-dependent methyltransferases"/>
    <property type="match status" value="1"/>
</dbReference>
<evidence type="ECO:0000313" key="2">
    <source>
        <dbReference type="EMBL" id="KIQ06172.1"/>
    </source>
</evidence>
<evidence type="ECO:0000313" key="3">
    <source>
        <dbReference type="Proteomes" id="UP000032068"/>
    </source>
</evidence>
<dbReference type="PANTHER" id="PTHR43591:SF57">
    <property type="entry name" value="METHYLTRANSFERASE DOMAIN-CONTAINING PROTEIN-RELATED"/>
    <property type="match status" value="1"/>
</dbReference>
<accession>A0A0D0L5C6</accession>
<gene>
    <name evidence="2" type="ORF">RU08_01915</name>
</gene>
<dbReference type="InterPro" id="IPR041698">
    <property type="entry name" value="Methyltransf_25"/>
</dbReference>
<name>A0A0D0L5C6_9PSED</name>
<dbReference type="OrthoDB" id="9795634at2"/>
<dbReference type="InterPro" id="IPR029063">
    <property type="entry name" value="SAM-dependent_MTases_sf"/>
</dbReference>
<dbReference type="Pfam" id="PF13649">
    <property type="entry name" value="Methyltransf_25"/>
    <property type="match status" value="1"/>
</dbReference>
<dbReference type="CDD" id="cd02440">
    <property type="entry name" value="AdoMet_MTases"/>
    <property type="match status" value="1"/>
</dbReference>